<dbReference type="PIRSF" id="PIRSF005023">
    <property type="entry name" value="CODH"/>
    <property type="match status" value="1"/>
</dbReference>
<dbReference type="GO" id="GO:0016151">
    <property type="term" value="F:nickel cation binding"/>
    <property type="evidence" value="ECO:0007669"/>
    <property type="project" value="InterPro"/>
</dbReference>
<evidence type="ECO:0000256" key="6">
    <source>
        <dbReference type="ARBA" id="ARBA00023004"/>
    </source>
</evidence>
<feature type="binding site" evidence="10">
    <location>
        <position position="54"/>
    </location>
    <ligand>
        <name>[4Fe-4S] cluster</name>
        <dbReference type="ChEBI" id="CHEBI:49883"/>
        <label>1</label>
        <note>ligand shared between dimeric partners</note>
    </ligand>
</feature>
<dbReference type="GO" id="GO:0006091">
    <property type="term" value="P:generation of precursor metabolites and energy"/>
    <property type="evidence" value="ECO:0007669"/>
    <property type="project" value="InterPro"/>
</dbReference>
<feature type="binding site" evidence="10">
    <location>
        <position position="62"/>
    </location>
    <ligand>
        <name>[4Fe-4S] cluster</name>
        <dbReference type="ChEBI" id="CHEBI:49883"/>
        <label>1</label>
        <note>ligand shared between dimeric partners</note>
    </ligand>
</feature>
<dbReference type="Gene3D" id="1.20.1270.30">
    <property type="match status" value="1"/>
</dbReference>
<evidence type="ECO:0000256" key="7">
    <source>
        <dbReference type="ARBA" id="ARBA00023014"/>
    </source>
</evidence>
<dbReference type="GO" id="GO:0051539">
    <property type="term" value="F:4 iron, 4 sulfur cluster binding"/>
    <property type="evidence" value="ECO:0007669"/>
    <property type="project" value="UniProtKB-UniRule"/>
</dbReference>
<evidence type="ECO:0000313" key="11">
    <source>
        <dbReference type="EMBL" id="SOH06238.1"/>
    </source>
</evidence>
<accession>A0A2C9CKW7</accession>
<feature type="binding site" evidence="10">
    <location>
        <position position="71"/>
    </location>
    <ligand>
        <name>[4Fe-4S] cluster</name>
        <dbReference type="ChEBI" id="CHEBI:49883"/>
        <label>2</label>
    </ligand>
</feature>
<dbReference type="PANTHER" id="PTHR30109:SF4">
    <property type="entry name" value="CARBON MONOXIDE DEHYDROGENASE"/>
    <property type="match status" value="1"/>
</dbReference>
<keyword evidence="12" id="KW-1185">Reference proteome</keyword>
<name>A0A2C9CKW7_KUEST</name>
<dbReference type="PANTHER" id="PTHR30109">
    <property type="entry name" value="HYDROXYLAMINE REDUCTASE"/>
    <property type="match status" value="1"/>
</dbReference>
<dbReference type="GO" id="GO:0043885">
    <property type="term" value="F:anaerobic carbon-monoxide dehydrogenase activity"/>
    <property type="evidence" value="ECO:0007669"/>
    <property type="project" value="UniProtKB-UniRule"/>
</dbReference>
<dbReference type="GO" id="GO:0050418">
    <property type="term" value="F:hydroxylamine reductase activity"/>
    <property type="evidence" value="ECO:0007669"/>
    <property type="project" value="TreeGrafter"/>
</dbReference>
<dbReference type="EC" id="1.2.7.4" evidence="9"/>
<keyword evidence="5 9" id="KW-0560">Oxidoreductase</keyword>
<dbReference type="InterPro" id="IPR010047">
    <property type="entry name" value="CODH"/>
</dbReference>
<evidence type="ECO:0000313" key="12">
    <source>
        <dbReference type="Proteomes" id="UP000221734"/>
    </source>
</evidence>
<feature type="binding site" evidence="10">
    <location>
        <position position="319"/>
    </location>
    <ligand>
        <name>[Ni-4Fe-4S] cluster</name>
        <dbReference type="ChEBI" id="CHEBI:47739"/>
    </ligand>
</feature>
<evidence type="ECO:0000256" key="9">
    <source>
        <dbReference type="PIRNR" id="PIRNR005023"/>
    </source>
</evidence>
<comment type="catalytic activity">
    <reaction evidence="8 9">
        <text>CO + 2 oxidized [2Fe-2S]-[ferredoxin] + H2O = 2 reduced [2Fe-2S]-[ferredoxin] + CO2 + 2 H(+)</text>
        <dbReference type="Rhea" id="RHEA:21040"/>
        <dbReference type="Rhea" id="RHEA-COMP:10000"/>
        <dbReference type="Rhea" id="RHEA-COMP:10001"/>
        <dbReference type="ChEBI" id="CHEBI:15377"/>
        <dbReference type="ChEBI" id="CHEBI:15378"/>
        <dbReference type="ChEBI" id="CHEBI:16526"/>
        <dbReference type="ChEBI" id="CHEBI:17245"/>
        <dbReference type="ChEBI" id="CHEBI:33737"/>
        <dbReference type="ChEBI" id="CHEBI:33738"/>
        <dbReference type="EC" id="1.2.7.4"/>
    </reaction>
</comment>
<evidence type="ECO:0000256" key="2">
    <source>
        <dbReference type="ARBA" id="ARBA00022485"/>
    </source>
</evidence>
<feature type="binding site" evidence="10">
    <location>
        <position position="94"/>
    </location>
    <ligand>
        <name>[4Fe-4S] cluster</name>
        <dbReference type="ChEBI" id="CHEBI:49883"/>
        <label>2</label>
    </ligand>
</feature>
<dbReference type="OrthoDB" id="222701at2"/>
<feature type="binding site" evidence="10">
    <location>
        <position position="357"/>
    </location>
    <ligand>
        <name>[Ni-4Fe-4S] cluster</name>
        <dbReference type="ChEBI" id="CHEBI:47739"/>
    </ligand>
</feature>
<sequence>MKHFLKKEKELRKKAFADKQIEETVDFLRQQGIETVWGIQAAYDTSLFGLKDRCGFGSHGLCCRNCNLGPCRLDSEELPLHTRLAAPKVKRSSCGKTADNMVAGMFLQTVLRGTSSHLGHAIHVAKAFVAAAKGSENFPIKDEAKLYAVAKELGINTDGMQMLDIAKEVGQKAMEDLVGQGEGPMNFALALAPKNIDKLAKAGIVPQKGAAEAIVQGIHSTAQGMMSSTDHLIMSCLKYGVIDVLALYISTQLQDILLGVPTPKESSIGMDALDKDKVNILVHGHVPVLSEMVVHFANKLEDMAKEAGAKGINVVGTCCTGTEVLMRLGIPMAGSTIMQELVVGTGLVDAVCVDVQCVYPSLSSITKGLHTRLITTMPELRMDNDTYIEFTPENAHESARQIVEEAIKAYKDRLSDRVFLPKAKGHKLMGGFSTEVMIDVLKKLNAQQPLKPLVDLIVDGSIQGVAVLAGCLSSKIQTDMSFVIMAKELLKNNVLVLATGCAATACARHGLLTGEAKKYAGDSLRGVLETIGKTSGLNGSIPPILHFGSCVDNSRCAVLASAIADYLNTSIDKLPLVASAAEHVVEKAAAIYMGVMALGITTHIGVTPKLGGSPYVIDMLTNKLESITGSTLIIEIDPVESAKKMIHHIQKKRRALGI</sequence>
<dbReference type="InterPro" id="IPR016099">
    <property type="entry name" value="Prismane-like_a/b-sand"/>
</dbReference>
<dbReference type="NCBIfam" id="TIGR01702">
    <property type="entry name" value="CO_DH_cata"/>
    <property type="match status" value="1"/>
</dbReference>
<keyword evidence="4 9" id="KW-0479">Metal-binding</keyword>
<dbReference type="GO" id="GO:0004601">
    <property type="term" value="F:peroxidase activity"/>
    <property type="evidence" value="ECO:0007669"/>
    <property type="project" value="TreeGrafter"/>
</dbReference>
<evidence type="ECO:0000256" key="4">
    <source>
        <dbReference type="ARBA" id="ARBA00022723"/>
    </source>
</evidence>
<feature type="binding site" evidence="10">
    <location>
        <position position="285"/>
    </location>
    <ligand>
        <name>[Ni-4Fe-4S] cluster</name>
        <dbReference type="ChEBI" id="CHEBI:47739"/>
    </ligand>
</feature>
<keyword evidence="6 9" id="KW-0408">Iron</keyword>
<protein>
    <recommendedName>
        <fullName evidence="9">Carbon monoxide dehydrogenase</fullName>
        <ecNumber evidence="9">1.2.7.4</ecNumber>
    </recommendedName>
</protein>
<dbReference type="EMBL" id="LT934425">
    <property type="protein sequence ID" value="SOH06238.1"/>
    <property type="molecule type" value="Genomic_DNA"/>
</dbReference>
<feature type="binding site" evidence="10">
    <location>
        <position position="66"/>
    </location>
    <ligand>
        <name>[4Fe-4S] cluster</name>
        <dbReference type="ChEBI" id="CHEBI:49883"/>
        <label>2</label>
    </ligand>
</feature>
<proteinExistence type="predicted"/>
<dbReference type="Pfam" id="PF03063">
    <property type="entry name" value="Prismane"/>
    <property type="match status" value="1"/>
</dbReference>
<feature type="binding site" evidence="10">
    <location>
        <position position="550"/>
    </location>
    <ligand>
        <name>[Ni-4Fe-4S] cluster</name>
        <dbReference type="ChEBI" id="CHEBI:47739"/>
    </ligand>
</feature>
<keyword evidence="2 9" id="KW-0004">4Fe-4S</keyword>
<dbReference type="KEGG" id="kst:KSMBR1_3765"/>
<reference evidence="12" key="1">
    <citation type="submission" date="2017-10" db="EMBL/GenBank/DDBJ databases">
        <authorList>
            <person name="Frank J."/>
        </authorList>
    </citation>
    <scope>NUCLEOTIDE SEQUENCE [LARGE SCALE GENOMIC DNA]</scope>
</reference>
<comment type="cofactor">
    <cofactor evidence="1">
        <name>[4Fe-4S] cluster</name>
        <dbReference type="ChEBI" id="CHEBI:49883"/>
    </cofactor>
</comment>
<evidence type="ECO:0000256" key="1">
    <source>
        <dbReference type="ARBA" id="ARBA00001966"/>
    </source>
</evidence>
<feature type="binding site" evidence="10">
    <location>
        <position position="501"/>
    </location>
    <ligand>
        <name>[Ni-4Fe-4S] cluster</name>
        <dbReference type="ChEBI" id="CHEBI:47739"/>
    </ligand>
</feature>
<dbReference type="RefSeq" id="WP_099326707.1">
    <property type="nucleotide sequence ID" value="NZ_LT934425.1"/>
</dbReference>
<evidence type="ECO:0000256" key="10">
    <source>
        <dbReference type="PIRSR" id="PIRSR005023-1"/>
    </source>
</evidence>
<dbReference type="AlphaFoldDB" id="A0A2C9CKW7"/>
<dbReference type="SUPFAM" id="SSF56821">
    <property type="entry name" value="Prismane protein-like"/>
    <property type="match status" value="1"/>
</dbReference>
<dbReference type="Gene3D" id="3.40.50.2030">
    <property type="match status" value="2"/>
</dbReference>
<gene>
    <name evidence="11" type="primary">acsA_2</name>
    <name evidence="11" type="ORF">KSMBR1_3765</name>
</gene>
<dbReference type="InterPro" id="IPR016101">
    <property type="entry name" value="CO_DH_a-bundle"/>
</dbReference>
<feature type="binding site" evidence="10">
    <location>
        <position position="471"/>
    </location>
    <ligand>
        <name>[Ni-4Fe-4S] cluster</name>
        <dbReference type="ChEBI" id="CHEBI:47739"/>
    </ligand>
</feature>
<dbReference type="Proteomes" id="UP000221734">
    <property type="component" value="Chromosome Kuenenia_stuttgartiensis_MBR1"/>
</dbReference>
<dbReference type="InterPro" id="IPR004137">
    <property type="entry name" value="HCP/CODH"/>
</dbReference>
<keyword evidence="7 9" id="KW-0411">Iron-sulfur</keyword>
<evidence type="ECO:0000256" key="5">
    <source>
        <dbReference type="ARBA" id="ARBA00023002"/>
    </source>
</evidence>
<feature type="binding site" evidence="10">
    <location>
        <position position="63"/>
    </location>
    <ligand>
        <name>[4Fe-4S] cluster</name>
        <dbReference type="ChEBI" id="CHEBI:49883"/>
        <label>2</label>
    </ligand>
</feature>
<keyword evidence="3 10" id="KW-0533">Nickel</keyword>
<dbReference type="InterPro" id="IPR011254">
    <property type="entry name" value="Prismane-like_sf"/>
</dbReference>
<dbReference type="GO" id="GO:0042542">
    <property type="term" value="P:response to hydrogen peroxide"/>
    <property type="evidence" value="ECO:0007669"/>
    <property type="project" value="TreeGrafter"/>
</dbReference>
<evidence type="ECO:0000256" key="3">
    <source>
        <dbReference type="ARBA" id="ARBA00022596"/>
    </source>
</evidence>
<organism evidence="11 12">
    <name type="scientific">Kuenenia stuttgartiensis</name>
    <dbReference type="NCBI Taxonomy" id="174633"/>
    <lineage>
        <taxon>Bacteria</taxon>
        <taxon>Pseudomonadati</taxon>
        <taxon>Planctomycetota</taxon>
        <taxon>Candidatus Brocadiia</taxon>
        <taxon>Candidatus Brocadiales</taxon>
        <taxon>Candidatus Brocadiaceae</taxon>
        <taxon>Candidatus Kuenenia</taxon>
    </lineage>
</organism>
<evidence type="ECO:0000256" key="8">
    <source>
        <dbReference type="ARBA" id="ARBA00048733"/>
    </source>
</evidence>